<accession>A0A6I8M8Y4</accession>
<protein>
    <submittedName>
        <fullName evidence="1">Uncharacterized protein</fullName>
    </submittedName>
</protein>
<proteinExistence type="predicted"/>
<reference evidence="1 2" key="1">
    <citation type="submission" date="2019-10" db="EMBL/GenBank/DDBJ databases">
        <authorList>
            <person name="Blom J."/>
        </authorList>
    </citation>
    <scope>NUCLEOTIDE SEQUENCE [LARGE SCALE GENOMIC DNA]</scope>
    <source>
        <strain evidence="1 2">ES3154-GLU</strain>
    </source>
</reference>
<name>A0A6I8M8Y4_9FUSO</name>
<dbReference type="EMBL" id="CABWIB010000001">
    <property type="protein sequence ID" value="VWL85275.1"/>
    <property type="molecule type" value="Genomic_DNA"/>
</dbReference>
<evidence type="ECO:0000313" key="1">
    <source>
        <dbReference type="EMBL" id="VWL85275.1"/>
    </source>
</evidence>
<evidence type="ECO:0000313" key="2">
    <source>
        <dbReference type="Proteomes" id="UP000419017"/>
    </source>
</evidence>
<dbReference type="Proteomes" id="UP000419017">
    <property type="component" value="Unassembled WGS sequence"/>
</dbReference>
<gene>
    <name evidence="1" type="ORF">OMES3154_00558</name>
</gene>
<organism evidence="1 2">
    <name type="scientific">Oceanivirga miroungae</name>
    <dbReference type="NCBI Taxonomy" id="1130046"/>
    <lineage>
        <taxon>Bacteria</taxon>
        <taxon>Fusobacteriati</taxon>
        <taxon>Fusobacteriota</taxon>
        <taxon>Fusobacteriia</taxon>
        <taxon>Fusobacteriales</taxon>
        <taxon>Leptotrichiaceae</taxon>
        <taxon>Oceanivirga</taxon>
    </lineage>
</organism>
<dbReference type="AlphaFoldDB" id="A0A6I8M8Y4"/>
<dbReference type="RefSeq" id="WP_156683283.1">
    <property type="nucleotide sequence ID" value="NZ_CABWIB010000001.1"/>
</dbReference>
<sequence length="62" mass="7050">MSELYVENIGFCKKDSIDMIEENKNVFSIGAGSITKLIKKILKSKIKEDEVYMSANKITIIH</sequence>
<keyword evidence="2" id="KW-1185">Reference proteome</keyword>